<reference evidence="3" key="1">
    <citation type="submission" date="2016-10" db="EMBL/GenBank/DDBJ databases">
        <authorList>
            <person name="Varghese N."/>
            <person name="Submissions S."/>
        </authorList>
    </citation>
    <scope>NUCLEOTIDE SEQUENCE [LARGE SCALE GENOMIC DNA]</scope>
    <source>
        <strain evidence="3">LMG 24000</strain>
    </source>
</reference>
<dbReference type="AlphaFoldDB" id="A0A1H3XX80"/>
<evidence type="ECO:0000313" key="2">
    <source>
        <dbReference type="EMBL" id="SEA03933.1"/>
    </source>
</evidence>
<protein>
    <submittedName>
        <fullName evidence="2">BetR domain-containing protein</fullName>
    </submittedName>
</protein>
<dbReference type="OrthoDB" id="8595302at2"/>
<proteinExistence type="predicted"/>
<feature type="domain" description="Transcription regulator BetR N-terminal" evidence="1">
    <location>
        <begin position="6"/>
        <end position="145"/>
    </location>
</feature>
<accession>A0A1H3XX80</accession>
<gene>
    <name evidence="2" type="ORF">SAMN05192564_10158</name>
</gene>
<dbReference type="RefSeq" id="WP_090527305.1">
    <property type="nucleotide sequence ID" value="NZ_FNRQ01000001.1"/>
</dbReference>
<dbReference type="Pfam" id="PF08667">
    <property type="entry name" value="BetR"/>
    <property type="match status" value="1"/>
</dbReference>
<evidence type="ECO:0000259" key="1">
    <source>
        <dbReference type="Pfam" id="PF08667"/>
    </source>
</evidence>
<name>A0A1H3XX80_9BURK</name>
<dbReference type="EMBL" id="FNRQ01000001">
    <property type="protein sequence ID" value="SEA03933.1"/>
    <property type="molecule type" value="Genomic_DNA"/>
</dbReference>
<keyword evidence="3" id="KW-1185">Reference proteome</keyword>
<evidence type="ECO:0000313" key="3">
    <source>
        <dbReference type="Proteomes" id="UP000198638"/>
    </source>
</evidence>
<dbReference type="STRING" id="83784.SAMN05192564_10158"/>
<dbReference type="Proteomes" id="UP000198638">
    <property type="component" value="Unassembled WGS sequence"/>
</dbReference>
<dbReference type="InterPro" id="IPR011006">
    <property type="entry name" value="CheY-like_superfamily"/>
</dbReference>
<dbReference type="InterPro" id="IPR013975">
    <property type="entry name" value="Tscrpt_reg_BetR_N"/>
</dbReference>
<dbReference type="SUPFAM" id="SSF52172">
    <property type="entry name" value="CheY-like"/>
    <property type="match status" value="1"/>
</dbReference>
<sequence length="284" mass="30905">MHDSQDNLLVANCVAQLMDRHQVPRQKHTGALAKTLGLSFAQAHRKMRGQSNWTFVELKEIARAFDEPVAVLVDSPPPGRQPGTPALLDVGSKLLPCVVWIGGEVPAGRSPEYVAVHVSGVWRVYSPESAPTGRKHVVELIEIRPRPPEATHPAVAVVDDDGGRDGGGLKTADTICLYLNEKGFNATPYYDAATFREALRHTVFDAFVIDWLLGTETAEAAIGDIRRTGNPKAPVFILTGQLEAGNVNESEIARVITAFDVNVLEKPARLPLLAAEISKRLMVR</sequence>
<dbReference type="Gene3D" id="3.40.50.2300">
    <property type="match status" value="1"/>
</dbReference>
<organism evidence="2 3">
    <name type="scientific">Paraburkholderia sartisoli</name>
    <dbReference type="NCBI Taxonomy" id="83784"/>
    <lineage>
        <taxon>Bacteria</taxon>
        <taxon>Pseudomonadati</taxon>
        <taxon>Pseudomonadota</taxon>
        <taxon>Betaproteobacteria</taxon>
        <taxon>Burkholderiales</taxon>
        <taxon>Burkholderiaceae</taxon>
        <taxon>Paraburkholderia</taxon>
    </lineage>
</organism>